<feature type="transmembrane region" description="Helical" evidence="8">
    <location>
        <begin position="307"/>
        <end position="325"/>
    </location>
</feature>
<dbReference type="GO" id="GO:0022857">
    <property type="term" value="F:transmembrane transporter activity"/>
    <property type="evidence" value="ECO:0007669"/>
    <property type="project" value="InterPro"/>
</dbReference>
<keyword evidence="6 8" id="KW-1133">Transmembrane helix</keyword>
<dbReference type="FunFam" id="1.10.3470.10:FF:000001">
    <property type="entry name" value="Vitamin B12 ABC transporter permease BtuC"/>
    <property type="match status" value="1"/>
</dbReference>
<gene>
    <name evidence="9" type="primary">fecD</name>
    <name evidence="9" type="ORF">EQZ20_02140</name>
</gene>
<feature type="transmembrane region" description="Helical" evidence="8">
    <location>
        <begin position="237"/>
        <end position="266"/>
    </location>
</feature>
<dbReference type="RefSeq" id="WP_046130910.1">
    <property type="nucleotide sequence ID" value="NZ_CP035232.1"/>
</dbReference>
<dbReference type="AlphaFoldDB" id="A0AAJ3YV76"/>
<feature type="transmembrane region" description="Helical" evidence="8">
    <location>
        <begin position="149"/>
        <end position="169"/>
    </location>
</feature>
<dbReference type="PANTHER" id="PTHR30472:SF37">
    <property type="entry name" value="FE(3+) DICITRATE TRANSPORT SYSTEM PERMEASE PROTEIN FECD-RELATED"/>
    <property type="match status" value="1"/>
</dbReference>
<evidence type="ECO:0000256" key="4">
    <source>
        <dbReference type="ARBA" id="ARBA00022475"/>
    </source>
</evidence>
<evidence type="ECO:0000256" key="7">
    <source>
        <dbReference type="ARBA" id="ARBA00023136"/>
    </source>
</evidence>
<evidence type="ECO:0000313" key="10">
    <source>
        <dbReference type="Proteomes" id="UP000288675"/>
    </source>
</evidence>
<keyword evidence="7 8" id="KW-0472">Membrane</keyword>
<dbReference type="SUPFAM" id="SSF81345">
    <property type="entry name" value="ABC transporter involved in vitamin B12 uptake, BtuC"/>
    <property type="match status" value="1"/>
</dbReference>
<sequence>MKKSLHIKHPFMIVILLFLVMLVCVIISIGFGALYIAPGDVIKNLFGISSDYQFIIQKYRLARVILAVLAGAGLGVSGAILQGVIRNPLASPDVIGITKGASLSAMVVILIFPAAPLIVLPLSAFAGAGLVAVLLMVFVRKKNARPSTIALVGIALGAICHAGMQYMMVKFPGDVNAALIWVTGSLWGRSWDEIKLLAPWLVLFLPILFLLAAKLDLMSLGDELVDGLGERSARLRFMLIFVAVGLAGSCVAVVGSIGFVGLIAPHIARRLVGTKSKYLLPASGLAGSIILLAADSIGRGLMPPVEIPAGILTAIIGAPYFLYLLKAESAKK</sequence>
<dbReference type="GO" id="GO:0033214">
    <property type="term" value="P:siderophore-iron import into cell"/>
    <property type="evidence" value="ECO:0007669"/>
    <property type="project" value="TreeGrafter"/>
</dbReference>
<keyword evidence="3" id="KW-0813">Transport</keyword>
<dbReference type="EMBL" id="CP035232">
    <property type="protein sequence ID" value="QAT63865.1"/>
    <property type="molecule type" value="Genomic_DNA"/>
</dbReference>
<comment type="subcellular location">
    <subcellularLocation>
        <location evidence="1">Cell membrane</location>
        <topology evidence="1">Multi-pass membrane protein</topology>
    </subcellularLocation>
</comment>
<name>A0AAJ3YV76_9BACI</name>
<proteinExistence type="inferred from homology"/>
<evidence type="ECO:0000256" key="1">
    <source>
        <dbReference type="ARBA" id="ARBA00004651"/>
    </source>
</evidence>
<dbReference type="Proteomes" id="UP000288675">
    <property type="component" value="Chromosome"/>
</dbReference>
<accession>A0AAJ3YV76</accession>
<reference evidence="9 10" key="1">
    <citation type="submission" date="2019-01" db="EMBL/GenBank/DDBJ databases">
        <title>Genome sequence of Bacillus glycinifermentans SRCM103574.</title>
        <authorList>
            <person name="Kong H.-J."/>
            <person name="Jeong S.-Y."/>
            <person name="Jeong D.-Y."/>
        </authorList>
    </citation>
    <scope>NUCLEOTIDE SEQUENCE [LARGE SCALE GENOMIC DNA]</scope>
    <source>
        <strain evidence="9 10">SRCM103574</strain>
    </source>
</reference>
<feature type="transmembrane region" description="Helical" evidence="8">
    <location>
        <begin position="61"/>
        <end position="81"/>
    </location>
</feature>
<evidence type="ECO:0000256" key="6">
    <source>
        <dbReference type="ARBA" id="ARBA00022989"/>
    </source>
</evidence>
<keyword evidence="5 8" id="KW-0812">Transmembrane</keyword>
<dbReference type="InterPro" id="IPR000522">
    <property type="entry name" value="ABC_transptr_permease_BtuC"/>
</dbReference>
<dbReference type="GeneID" id="82851471"/>
<evidence type="ECO:0000256" key="2">
    <source>
        <dbReference type="ARBA" id="ARBA00007935"/>
    </source>
</evidence>
<keyword evidence="4" id="KW-1003">Cell membrane</keyword>
<dbReference type="CDD" id="cd06550">
    <property type="entry name" value="TM_ABC_iron-siderophores_like"/>
    <property type="match status" value="1"/>
</dbReference>
<organism evidence="9 10">
    <name type="scientific">Bacillus glycinifermentans</name>
    <dbReference type="NCBI Taxonomy" id="1664069"/>
    <lineage>
        <taxon>Bacteria</taxon>
        <taxon>Bacillati</taxon>
        <taxon>Bacillota</taxon>
        <taxon>Bacilli</taxon>
        <taxon>Bacillales</taxon>
        <taxon>Bacillaceae</taxon>
        <taxon>Bacillus</taxon>
    </lineage>
</organism>
<dbReference type="Gene3D" id="1.10.3470.10">
    <property type="entry name" value="ABC transporter involved in vitamin B12 uptake, BtuC"/>
    <property type="match status" value="1"/>
</dbReference>
<comment type="similarity">
    <text evidence="2">Belongs to the binding-protein-dependent transport system permease family. FecCD subfamily.</text>
</comment>
<evidence type="ECO:0000256" key="3">
    <source>
        <dbReference type="ARBA" id="ARBA00022448"/>
    </source>
</evidence>
<feature type="transmembrane region" description="Helical" evidence="8">
    <location>
        <begin position="93"/>
        <end position="112"/>
    </location>
</feature>
<feature type="transmembrane region" description="Helical" evidence="8">
    <location>
        <begin position="198"/>
        <end position="217"/>
    </location>
</feature>
<evidence type="ECO:0000256" key="5">
    <source>
        <dbReference type="ARBA" id="ARBA00022692"/>
    </source>
</evidence>
<dbReference type="KEGG" id="bgy:BGLY_0396"/>
<feature type="transmembrane region" description="Helical" evidence="8">
    <location>
        <begin position="118"/>
        <end position="137"/>
    </location>
</feature>
<dbReference type="Pfam" id="PF01032">
    <property type="entry name" value="FecCD"/>
    <property type="match status" value="1"/>
</dbReference>
<dbReference type="GO" id="GO:0005886">
    <property type="term" value="C:plasma membrane"/>
    <property type="evidence" value="ECO:0007669"/>
    <property type="project" value="UniProtKB-SubCell"/>
</dbReference>
<dbReference type="PANTHER" id="PTHR30472">
    <property type="entry name" value="FERRIC ENTEROBACTIN TRANSPORT SYSTEM PERMEASE PROTEIN"/>
    <property type="match status" value="1"/>
</dbReference>
<protein>
    <submittedName>
        <fullName evidence="9">Iron-dicitrate transporter subunit FecD</fullName>
    </submittedName>
</protein>
<evidence type="ECO:0000313" key="9">
    <source>
        <dbReference type="EMBL" id="QAT63865.1"/>
    </source>
</evidence>
<evidence type="ECO:0000256" key="8">
    <source>
        <dbReference type="SAM" id="Phobius"/>
    </source>
</evidence>
<feature type="transmembrane region" description="Helical" evidence="8">
    <location>
        <begin position="12"/>
        <end position="37"/>
    </location>
</feature>
<dbReference type="InterPro" id="IPR037294">
    <property type="entry name" value="ABC_BtuC-like"/>
</dbReference>